<gene>
    <name evidence="1" type="ORF">FRX31_019039</name>
</gene>
<accession>A0A7J6W3K8</accession>
<proteinExistence type="predicted"/>
<keyword evidence="2" id="KW-1185">Reference proteome</keyword>
<name>A0A7J6W3K8_THATH</name>
<organism evidence="1 2">
    <name type="scientific">Thalictrum thalictroides</name>
    <name type="common">Rue-anemone</name>
    <name type="synonym">Anemone thalictroides</name>
    <dbReference type="NCBI Taxonomy" id="46969"/>
    <lineage>
        <taxon>Eukaryota</taxon>
        <taxon>Viridiplantae</taxon>
        <taxon>Streptophyta</taxon>
        <taxon>Embryophyta</taxon>
        <taxon>Tracheophyta</taxon>
        <taxon>Spermatophyta</taxon>
        <taxon>Magnoliopsida</taxon>
        <taxon>Ranunculales</taxon>
        <taxon>Ranunculaceae</taxon>
        <taxon>Thalictroideae</taxon>
        <taxon>Thalictrum</taxon>
    </lineage>
</organism>
<dbReference type="Proteomes" id="UP000554482">
    <property type="component" value="Unassembled WGS sequence"/>
</dbReference>
<dbReference type="EMBL" id="JABWDY010022882">
    <property type="protein sequence ID" value="KAF5191378.1"/>
    <property type="molecule type" value="Genomic_DNA"/>
</dbReference>
<comment type="caution">
    <text evidence="1">The sequence shown here is derived from an EMBL/GenBank/DDBJ whole genome shotgun (WGS) entry which is preliminary data.</text>
</comment>
<protein>
    <submittedName>
        <fullName evidence="1">Uncharacterized protein</fullName>
    </submittedName>
</protein>
<evidence type="ECO:0000313" key="2">
    <source>
        <dbReference type="Proteomes" id="UP000554482"/>
    </source>
</evidence>
<reference evidence="1 2" key="1">
    <citation type="submission" date="2020-06" db="EMBL/GenBank/DDBJ databases">
        <title>Transcriptomic and genomic resources for Thalictrum thalictroides and T. hernandezii: Facilitating candidate gene discovery in an emerging model plant lineage.</title>
        <authorList>
            <person name="Arias T."/>
            <person name="Riano-Pachon D.M."/>
            <person name="Di Stilio V.S."/>
        </authorList>
    </citation>
    <scope>NUCLEOTIDE SEQUENCE [LARGE SCALE GENOMIC DNA]</scope>
    <source>
        <strain evidence="2">cv. WT478/WT964</strain>
        <tissue evidence="1">Leaves</tissue>
    </source>
</reference>
<dbReference type="AlphaFoldDB" id="A0A7J6W3K8"/>
<sequence length="70" mass="8312">MCLRVTTVWNFGLNLNEIKTPSLLLELCNTSFILPSWFFQASSFNIRYLHFRIFVENSEYTSLALLDRYL</sequence>
<evidence type="ECO:0000313" key="1">
    <source>
        <dbReference type="EMBL" id="KAF5191378.1"/>
    </source>
</evidence>